<keyword evidence="1" id="KW-1133">Transmembrane helix</keyword>
<evidence type="ECO:0000259" key="2">
    <source>
        <dbReference type="Pfam" id="PF03599"/>
    </source>
</evidence>
<dbReference type="STRING" id="1121439.dsat_1028"/>
<feature type="transmembrane region" description="Helical" evidence="1">
    <location>
        <begin position="218"/>
        <end position="243"/>
    </location>
</feature>
<reference evidence="3 4" key="1">
    <citation type="journal article" date="2013" name="Genome Announc.">
        <title>Draft genome sequences for three mercury-methylating, sulfate-reducing bacteria.</title>
        <authorList>
            <person name="Brown S.D."/>
            <person name="Hurt R.A.Jr."/>
            <person name="Gilmour C.C."/>
            <person name="Elias D.A."/>
        </authorList>
    </citation>
    <scope>NUCLEOTIDE SEQUENCE [LARGE SCALE GENOMIC DNA]</scope>
    <source>
        <strain evidence="3 4">DSM 16529</strain>
    </source>
</reference>
<evidence type="ECO:0000313" key="4">
    <source>
        <dbReference type="Proteomes" id="UP000014975"/>
    </source>
</evidence>
<evidence type="ECO:0000313" key="3">
    <source>
        <dbReference type="EMBL" id="EPR31439.1"/>
    </source>
</evidence>
<proteinExistence type="predicted"/>
<dbReference type="EMBL" id="ATHI01000029">
    <property type="protein sequence ID" value="EPR31439.1"/>
    <property type="molecule type" value="Genomic_DNA"/>
</dbReference>
<keyword evidence="1" id="KW-0812">Transmembrane</keyword>
<feature type="transmembrane region" description="Helical" evidence="1">
    <location>
        <begin position="281"/>
        <end position="300"/>
    </location>
</feature>
<dbReference type="Proteomes" id="UP000014975">
    <property type="component" value="Unassembled WGS sequence"/>
</dbReference>
<protein>
    <submittedName>
        <fullName evidence="3">CO dehydrogenase/acetyl-CoA synthase delta subunit, TIM barrel</fullName>
    </submittedName>
</protein>
<keyword evidence="1" id="KW-0472">Membrane</keyword>
<feature type="transmembrane region" description="Helical" evidence="1">
    <location>
        <begin position="194"/>
        <end position="212"/>
    </location>
</feature>
<keyword evidence="4" id="KW-1185">Reference proteome</keyword>
<feature type="domain" description="CO dehydrogenase/acetyl-CoA synthase delta subunit TIM barrel" evidence="2">
    <location>
        <begin position="41"/>
        <end position="131"/>
    </location>
</feature>
<dbReference type="NCBIfam" id="NF040863">
    <property type="entry name" value="HgcA_corrinoid"/>
    <property type="match status" value="1"/>
</dbReference>
<comment type="caution">
    <text evidence="3">The sequence shown here is derived from an EMBL/GenBank/DDBJ whole genome shotgun (WGS) entry which is preliminary data.</text>
</comment>
<gene>
    <name evidence="3" type="ORF">dsat_1028</name>
</gene>
<feature type="transmembrane region" description="Helical" evidence="1">
    <location>
        <begin position="255"/>
        <end position="275"/>
    </location>
</feature>
<name>S7UC14_9BACT</name>
<accession>S7UC14</accession>
<dbReference type="Gene3D" id="3.40.50.11600">
    <property type="match status" value="1"/>
</dbReference>
<dbReference type="InterPro" id="IPR016041">
    <property type="entry name" value="Ac-CoA_synth_d_su_TIM-brl"/>
</dbReference>
<dbReference type="AlphaFoldDB" id="S7UC14"/>
<dbReference type="eggNOG" id="COG1456">
    <property type="taxonomic scope" value="Bacteria"/>
</dbReference>
<organism evidence="3 4">
    <name type="scientific">Alkalidesulfovibrio alkalitolerans DSM 16529</name>
    <dbReference type="NCBI Taxonomy" id="1121439"/>
    <lineage>
        <taxon>Bacteria</taxon>
        <taxon>Pseudomonadati</taxon>
        <taxon>Thermodesulfobacteriota</taxon>
        <taxon>Desulfovibrionia</taxon>
        <taxon>Desulfovibrionales</taxon>
        <taxon>Desulfovibrionaceae</taxon>
        <taxon>Alkalidesulfovibrio</taxon>
    </lineage>
</organism>
<dbReference type="PATRIC" id="fig|1121439.3.peg.2401"/>
<dbReference type="Pfam" id="PF03599">
    <property type="entry name" value="CdhD"/>
    <property type="match status" value="1"/>
</dbReference>
<sequence length="347" mass="36782">MSGWLQTPAGLVPRVRFDWAASDRLGALAVRMGIGRDSYRIAPGLYALGEPDAQSPVIVTCNYKLTFDILRRDLAGHSCWLLVIETYGINVWCAAGKRSFSTAEVAARVRATGLERIVEHRRLVLPQLAAPGVAARKLRGLCGFGAVFGPVRSRDLPAFLGAGFTAEPSMRRAEFPLGERLTVALVEMHAARKFMAWTLALCLVLAALGPAWKGGFSVMGLLAVGLGAFAMTLAGFVGGTFVTPALLRLLPGRAFAAKGLLAGAAVGLPLAVLLARSVPEGLAALSICAAFSSWFAMHYTGSTPFTSLSGVDREMRRYMPAQGLLAFLAVMLWLGWSWFGGPAAGGS</sequence>
<evidence type="ECO:0000256" key="1">
    <source>
        <dbReference type="SAM" id="Phobius"/>
    </source>
</evidence>
<feature type="transmembrane region" description="Helical" evidence="1">
    <location>
        <begin position="321"/>
        <end position="339"/>
    </location>
</feature>